<dbReference type="AlphaFoldDB" id="A0A0D6P324"/>
<dbReference type="PRINTS" id="PR00368">
    <property type="entry name" value="FADPNR"/>
</dbReference>
<dbReference type="EMBL" id="BANB01000050">
    <property type="protein sequence ID" value="GAN76082.1"/>
    <property type="molecule type" value="Genomic_DNA"/>
</dbReference>
<dbReference type="Proteomes" id="UP000032680">
    <property type="component" value="Unassembled WGS sequence"/>
</dbReference>
<feature type="domain" description="FAD/NAD(P)-binding" evidence="5">
    <location>
        <begin position="2"/>
        <end position="308"/>
    </location>
</feature>
<dbReference type="SUPFAM" id="SSF51905">
    <property type="entry name" value="FAD/NAD(P)-binding domain"/>
    <property type="match status" value="2"/>
</dbReference>
<proteinExistence type="predicted"/>
<keyword evidence="4" id="KW-0560">Oxidoreductase</keyword>
<evidence type="ECO:0000256" key="3">
    <source>
        <dbReference type="ARBA" id="ARBA00022827"/>
    </source>
</evidence>
<dbReference type="GO" id="GO:0005737">
    <property type="term" value="C:cytoplasm"/>
    <property type="evidence" value="ECO:0007669"/>
    <property type="project" value="TreeGrafter"/>
</dbReference>
<comment type="caution">
    <text evidence="7">The sequence shown here is derived from an EMBL/GenBank/DDBJ whole genome shotgun (WGS) entry which is preliminary data.</text>
</comment>
<dbReference type="InterPro" id="IPR050446">
    <property type="entry name" value="FAD-oxidoreductase/Apoptosis"/>
</dbReference>
<evidence type="ECO:0000256" key="2">
    <source>
        <dbReference type="ARBA" id="ARBA00022630"/>
    </source>
</evidence>
<gene>
    <name evidence="7" type="ORF">Asru_0050_06</name>
</gene>
<organism evidence="7 8">
    <name type="scientific">Acidisphaera rubrifaciens HS-AP3</name>
    <dbReference type="NCBI Taxonomy" id="1231350"/>
    <lineage>
        <taxon>Bacteria</taxon>
        <taxon>Pseudomonadati</taxon>
        <taxon>Pseudomonadota</taxon>
        <taxon>Alphaproteobacteria</taxon>
        <taxon>Acetobacterales</taxon>
        <taxon>Acetobacteraceae</taxon>
        <taxon>Acidisphaera</taxon>
    </lineage>
</organism>
<evidence type="ECO:0000313" key="7">
    <source>
        <dbReference type="EMBL" id="GAN76082.1"/>
    </source>
</evidence>
<dbReference type="PRINTS" id="PR00411">
    <property type="entry name" value="PNDRDTASEI"/>
</dbReference>
<evidence type="ECO:0000256" key="1">
    <source>
        <dbReference type="ARBA" id="ARBA00001974"/>
    </source>
</evidence>
<name>A0A0D6P324_9PROT</name>
<dbReference type="InterPro" id="IPR036188">
    <property type="entry name" value="FAD/NAD-bd_sf"/>
</dbReference>
<evidence type="ECO:0000256" key="4">
    <source>
        <dbReference type="ARBA" id="ARBA00023002"/>
    </source>
</evidence>
<accession>A0A0D6P324</accession>
<keyword evidence="8" id="KW-1185">Reference proteome</keyword>
<dbReference type="PANTHER" id="PTHR43557">
    <property type="entry name" value="APOPTOSIS-INDUCING FACTOR 1"/>
    <property type="match status" value="1"/>
</dbReference>
<evidence type="ECO:0000259" key="6">
    <source>
        <dbReference type="Pfam" id="PF14759"/>
    </source>
</evidence>
<dbReference type="Pfam" id="PF14759">
    <property type="entry name" value="Reductase_C"/>
    <property type="match status" value="1"/>
</dbReference>
<dbReference type="InterPro" id="IPR028202">
    <property type="entry name" value="Reductase_C"/>
</dbReference>
<protein>
    <submittedName>
        <fullName evidence="7">FAD dependent pyridine nucleotide-disulfide oxidoreductase/ferredoxin reductase</fullName>
    </submittedName>
</protein>
<dbReference type="PANTHER" id="PTHR43557:SF2">
    <property type="entry name" value="RIESKE DOMAIN-CONTAINING PROTEIN-RELATED"/>
    <property type="match status" value="1"/>
</dbReference>
<dbReference type="Pfam" id="PF07992">
    <property type="entry name" value="Pyr_redox_2"/>
    <property type="match status" value="1"/>
</dbReference>
<dbReference type="Gene3D" id="3.30.390.30">
    <property type="match status" value="1"/>
</dbReference>
<dbReference type="GO" id="GO:0016651">
    <property type="term" value="F:oxidoreductase activity, acting on NAD(P)H"/>
    <property type="evidence" value="ECO:0007669"/>
    <property type="project" value="TreeGrafter"/>
</dbReference>
<dbReference type="Gene3D" id="3.50.50.60">
    <property type="entry name" value="FAD/NAD(P)-binding domain"/>
    <property type="match status" value="2"/>
</dbReference>
<dbReference type="InterPro" id="IPR016156">
    <property type="entry name" value="FAD/NAD-linked_Rdtase_dimer_sf"/>
</dbReference>
<keyword evidence="3" id="KW-0274">FAD</keyword>
<dbReference type="SUPFAM" id="SSF55424">
    <property type="entry name" value="FAD/NAD-linked reductases, dimerisation (C-terminal) domain"/>
    <property type="match status" value="1"/>
</dbReference>
<reference evidence="7 8" key="1">
    <citation type="submission" date="2012-11" db="EMBL/GenBank/DDBJ databases">
        <title>Whole genome sequence of Acidisphaera rubrifaciens HS-AP3.</title>
        <authorList>
            <person name="Azuma Y."/>
            <person name="Higashiura N."/>
            <person name="Hirakawa H."/>
            <person name="Matsushita K."/>
        </authorList>
    </citation>
    <scope>NUCLEOTIDE SEQUENCE [LARGE SCALE GENOMIC DNA]</scope>
    <source>
        <strain evidence="7 8">HS-AP3</strain>
    </source>
</reference>
<feature type="domain" description="Reductase C-terminal" evidence="6">
    <location>
        <begin position="327"/>
        <end position="409"/>
    </location>
</feature>
<dbReference type="InterPro" id="IPR023753">
    <property type="entry name" value="FAD/NAD-binding_dom"/>
</dbReference>
<sequence length="413" mass="42679">MLIVGAGQAGATAAALLRQYGWTGSITLVGAEAASPYQRPPLSKAWLAGTATDADLRLRAPGFYAEQRIDLRTGVRVEAIDRAGRAAILADGTRLPYDRLILATGCAPRRLALPGMDLPGVLELRTQDDATRLRAALSPGARLAVIGGGYVGLEVAATAVRLGLAVTVIEREARLLARVASPELAAYIHAAHAAAGVAIRLSADVASLDGAGLDGAALDGAGDRVAGVRLGDGTVVACDATLVGVGAVPCDALARGCDLACDNGIVVDAACRTDDPAIQAIGDCTRRPLPLYATTGRLESVPNATEQAKQAAAALCGRPPPPPEVPWFWSDQYDLRIQIAGLPVGAVPRIVRQTAGAFSVAHLDAGDRLVTIETVNAVTDFAAGRMIIGRRRRLDPARLADPACPLAQTMLPE</sequence>
<keyword evidence="2" id="KW-0285">Flavoprotein</keyword>
<evidence type="ECO:0000313" key="8">
    <source>
        <dbReference type="Proteomes" id="UP000032680"/>
    </source>
</evidence>
<evidence type="ECO:0000259" key="5">
    <source>
        <dbReference type="Pfam" id="PF07992"/>
    </source>
</evidence>
<comment type="cofactor">
    <cofactor evidence="1">
        <name>FAD</name>
        <dbReference type="ChEBI" id="CHEBI:57692"/>
    </cofactor>
</comment>